<feature type="transmembrane region" description="Helical" evidence="8">
    <location>
        <begin position="150"/>
        <end position="166"/>
    </location>
</feature>
<feature type="transmembrane region" description="Helical" evidence="8">
    <location>
        <begin position="14"/>
        <end position="32"/>
    </location>
</feature>
<evidence type="ECO:0000313" key="11">
    <source>
        <dbReference type="Proteomes" id="UP000265020"/>
    </source>
</evidence>
<feature type="transmembrane region" description="Helical" evidence="8">
    <location>
        <begin position="110"/>
        <end position="130"/>
    </location>
</feature>
<dbReference type="PANTHER" id="PTHR17068">
    <property type="entry name" value="MYELOID-ASSOCIATED DIFFERENTIATION MARKER MYADM FAMILY MEMBER"/>
    <property type="match status" value="1"/>
</dbReference>
<dbReference type="InterPro" id="IPR008253">
    <property type="entry name" value="Marvel"/>
</dbReference>
<keyword evidence="3" id="KW-0677">Repeat</keyword>
<dbReference type="Proteomes" id="UP000265020">
    <property type="component" value="Unassembled WGS sequence"/>
</dbReference>
<feature type="transmembrane region" description="Helical" evidence="8">
    <location>
        <begin position="82"/>
        <end position="103"/>
    </location>
</feature>
<keyword evidence="5 7" id="KW-0472">Membrane</keyword>
<keyword evidence="11" id="KW-1185">Reference proteome</keyword>
<evidence type="ECO:0000256" key="6">
    <source>
        <dbReference type="ARBA" id="ARBA00034721"/>
    </source>
</evidence>
<feature type="transmembrane region" description="Helical" evidence="8">
    <location>
        <begin position="173"/>
        <end position="198"/>
    </location>
</feature>
<feature type="domain" description="MARVEL" evidence="9">
    <location>
        <begin position="8"/>
        <end position="135"/>
    </location>
</feature>
<feature type="transmembrane region" description="Helical" evidence="8">
    <location>
        <begin position="247"/>
        <end position="269"/>
    </location>
</feature>
<dbReference type="KEGG" id="cvg:107091162"/>
<accession>A0A3Q2CAC0</accession>
<name>A0A3Q2CAC0_CYPVA</name>
<evidence type="ECO:0000256" key="3">
    <source>
        <dbReference type="ARBA" id="ARBA00022737"/>
    </source>
</evidence>
<organism evidence="10 11">
    <name type="scientific">Cyprinodon variegatus</name>
    <name type="common">Sheepshead minnow</name>
    <dbReference type="NCBI Taxonomy" id="28743"/>
    <lineage>
        <taxon>Eukaryota</taxon>
        <taxon>Metazoa</taxon>
        <taxon>Chordata</taxon>
        <taxon>Craniata</taxon>
        <taxon>Vertebrata</taxon>
        <taxon>Euteleostomi</taxon>
        <taxon>Actinopterygii</taxon>
        <taxon>Neopterygii</taxon>
        <taxon>Teleostei</taxon>
        <taxon>Neoteleostei</taxon>
        <taxon>Acanthomorphata</taxon>
        <taxon>Ovalentaria</taxon>
        <taxon>Atherinomorphae</taxon>
        <taxon>Cyprinodontiformes</taxon>
        <taxon>Cyprinodontidae</taxon>
        <taxon>Cyprinodon</taxon>
    </lineage>
</organism>
<feature type="transmembrane region" description="Helical" evidence="8">
    <location>
        <begin position="210"/>
        <end position="235"/>
    </location>
</feature>
<dbReference type="GO" id="GO:0016020">
    <property type="term" value="C:membrane"/>
    <property type="evidence" value="ECO:0007669"/>
    <property type="project" value="UniProtKB-SubCell"/>
</dbReference>
<evidence type="ECO:0000256" key="1">
    <source>
        <dbReference type="ARBA" id="ARBA00004141"/>
    </source>
</evidence>
<dbReference type="OMA" id="FFLYAVE"/>
<dbReference type="AlphaFoldDB" id="A0A3Q2CAC0"/>
<protein>
    <submittedName>
        <fullName evidence="10">Myeloid-associated differentiation marker homolog</fullName>
    </submittedName>
</protein>
<evidence type="ECO:0000313" key="10">
    <source>
        <dbReference type="Ensembl" id="ENSCVAP00000001677.1"/>
    </source>
</evidence>
<dbReference type="PROSITE" id="PS51225">
    <property type="entry name" value="MARVEL"/>
    <property type="match status" value="2"/>
</dbReference>
<keyword evidence="2 7" id="KW-0812">Transmembrane</keyword>
<feature type="transmembrane region" description="Helical" evidence="8">
    <location>
        <begin position="41"/>
        <end position="62"/>
    </location>
</feature>
<proteinExistence type="inferred from homology"/>
<reference evidence="10" key="2">
    <citation type="submission" date="2025-09" db="UniProtKB">
        <authorList>
            <consortium name="Ensembl"/>
        </authorList>
    </citation>
    <scope>IDENTIFICATION</scope>
</reference>
<evidence type="ECO:0000256" key="8">
    <source>
        <dbReference type="SAM" id="Phobius"/>
    </source>
</evidence>
<keyword evidence="4 8" id="KW-1133">Transmembrane helix</keyword>
<dbReference type="OrthoDB" id="9939551at2759"/>
<evidence type="ECO:0000256" key="5">
    <source>
        <dbReference type="ARBA" id="ARBA00023136"/>
    </source>
</evidence>
<dbReference type="InterPro" id="IPR047123">
    <property type="entry name" value="MYADM-like"/>
</dbReference>
<comment type="similarity">
    <text evidence="6">Belongs to the MAL family.</text>
</comment>
<comment type="subcellular location">
    <subcellularLocation>
        <location evidence="1">Membrane</location>
        <topology evidence="1">Multi-pass membrane protein</topology>
    </subcellularLocation>
</comment>
<reference evidence="10" key="1">
    <citation type="submission" date="2025-08" db="UniProtKB">
        <authorList>
            <consortium name="Ensembl"/>
        </authorList>
    </citation>
    <scope>IDENTIFICATION</scope>
</reference>
<dbReference type="Pfam" id="PF01284">
    <property type="entry name" value="MARVEL"/>
    <property type="match status" value="1"/>
</dbReference>
<sequence length="284" mass="32271">MVTLDFKTLIAPEGILRILEVIFLCVILRLVLSVSHQTNSFWIYCMFTWCFCVCVTILILVLEFLSLSSKLPISWDDFTTAFAMVATLMVLTASIFYSMFYTCRNCGRQIGANVISFLTFILYIAEVGLIRSKPGETSRFVSTVPGLLKVLEAFVACVIFFCLPSLQISHFGLLLQSCIAVYSTCFLFSILIIFSAIGRMKSRSPTSFNRVLIVCNVLAVLMYITAVVIWPFYCFRTFPRPKDCHLFCWWNLIVVICVLSSLNLIAYIVDTVFSFKLVFFTPQT</sequence>
<dbReference type="GeneTree" id="ENSGT00950000182933"/>
<evidence type="ECO:0000259" key="9">
    <source>
        <dbReference type="PROSITE" id="PS51225"/>
    </source>
</evidence>
<dbReference type="PANTHER" id="PTHR17068:SF2">
    <property type="entry name" value="MYELOID-ASSOCIATED DIFFERENTIATION MARKER-LIKE"/>
    <property type="match status" value="1"/>
</dbReference>
<dbReference type="GeneID" id="107091162"/>
<evidence type="ECO:0000256" key="2">
    <source>
        <dbReference type="ARBA" id="ARBA00022692"/>
    </source>
</evidence>
<evidence type="ECO:0000256" key="7">
    <source>
        <dbReference type="PROSITE-ProRule" id="PRU00581"/>
    </source>
</evidence>
<evidence type="ECO:0000256" key="4">
    <source>
        <dbReference type="ARBA" id="ARBA00022989"/>
    </source>
</evidence>
<dbReference type="RefSeq" id="XP_015240418.1">
    <property type="nucleotide sequence ID" value="XM_015384932.1"/>
</dbReference>
<dbReference type="Ensembl" id="ENSCVAT00000013014.1">
    <property type="protein sequence ID" value="ENSCVAP00000001677.1"/>
    <property type="gene ID" value="ENSCVAG00000002689.1"/>
</dbReference>
<feature type="domain" description="MARVEL" evidence="9">
    <location>
        <begin position="140"/>
        <end position="279"/>
    </location>
</feature>